<keyword evidence="2" id="KW-1185">Reference proteome</keyword>
<reference evidence="1" key="1">
    <citation type="submission" date="2023-10" db="EMBL/GenBank/DDBJ databases">
        <authorList>
            <person name="Domelevo Entfellner J.-B."/>
        </authorList>
    </citation>
    <scope>NUCLEOTIDE SEQUENCE</scope>
</reference>
<dbReference type="Proteomes" id="UP001189624">
    <property type="component" value="Chromosome 3"/>
</dbReference>
<evidence type="ECO:0000313" key="1">
    <source>
        <dbReference type="EMBL" id="CAJ1940307.1"/>
    </source>
</evidence>
<name>A0AA86VFT8_9FABA</name>
<dbReference type="AlphaFoldDB" id="A0AA86VFT8"/>
<dbReference type="EMBL" id="OY731400">
    <property type="protein sequence ID" value="CAJ1940307.1"/>
    <property type="molecule type" value="Genomic_DNA"/>
</dbReference>
<dbReference type="Gramene" id="rna-AYBTSS11_LOCUS9631">
    <property type="protein sequence ID" value="CAJ1940307.1"/>
    <property type="gene ID" value="gene-AYBTSS11_LOCUS9631"/>
</dbReference>
<organism evidence="1 2">
    <name type="scientific">Sphenostylis stenocarpa</name>
    <dbReference type="NCBI Taxonomy" id="92480"/>
    <lineage>
        <taxon>Eukaryota</taxon>
        <taxon>Viridiplantae</taxon>
        <taxon>Streptophyta</taxon>
        <taxon>Embryophyta</taxon>
        <taxon>Tracheophyta</taxon>
        <taxon>Spermatophyta</taxon>
        <taxon>Magnoliopsida</taxon>
        <taxon>eudicotyledons</taxon>
        <taxon>Gunneridae</taxon>
        <taxon>Pentapetalae</taxon>
        <taxon>rosids</taxon>
        <taxon>fabids</taxon>
        <taxon>Fabales</taxon>
        <taxon>Fabaceae</taxon>
        <taxon>Papilionoideae</taxon>
        <taxon>50 kb inversion clade</taxon>
        <taxon>NPAAA clade</taxon>
        <taxon>indigoferoid/millettioid clade</taxon>
        <taxon>Phaseoleae</taxon>
        <taxon>Sphenostylis</taxon>
    </lineage>
</organism>
<evidence type="ECO:0000313" key="2">
    <source>
        <dbReference type="Proteomes" id="UP001189624"/>
    </source>
</evidence>
<gene>
    <name evidence="1" type="ORF">AYBTSS11_LOCUS9631</name>
</gene>
<protein>
    <submittedName>
        <fullName evidence="1">Uncharacterized protein</fullName>
    </submittedName>
</protein>
<proteinExistence type="predicted"/>
<sequence length="105" mass="11163">MRESETATTSFVSELASCQSINGDPTGETITAASPNGFFGNSFGSVSPSTSNGMPMLTTVQTITGVVSSPGDLKQQPFVIDLTELDLDMDVEQAFLNIARKRKKI</sequence>
<accession>A0AA86VFT8</accession>